<accession>A0A9D1CQS7</accession>
<dbReference type="InterPro" id="IPR007345">
    <property type="entry name" value="Polysacch_pyruvyl_Trfase"/>
</dbReference>
<dbReference type="PANTHER" id="PTHR36836:SF1">
    <property type="entry name" value="COLANIC ACID BIOSYNTHESIS PROTEIN WCAK"/>
    <property type="match status" value="1"/>
</dbReference>
<protein>
    <submittedName>
        <fullName evidence="2">Polysaccharide pyruvyl transferase family protein</fullName>
    </submittedName>
</protein>
<organism evidence="2 3">
    <name type="scientific">Candidatus Onthenecus intestinigallinarum</name>
    <dbReference type="NCBI Taxonomy" id="2840875"/>
    <lineage>
        <taxon>Bacteria</taxon>
        <taxon>Bacillati</taxon>
        <taxon>Bacillota</taxon>
        <taxon>Clostridia</taxon>
        <taxon>Eubacteriales</taxon>
        <taxon>Candidatus Onthenecus</taxon>
    </lineage>
</organism>
<dbReference type="Pfam" id="PF04230">
    <property type="entry name" value="PS_pyruv_trans"/>
    <property type="match status" value="1"/>
</dbReference>
<dbReference type="Proteomes" id="UP000886887">
    <property type="component" value="Unassembled WGS sequence"/>
</dbReference>
<evidence type="ECO:0000259" key="1">
    <source>
        <dbReference type="Pfam" id="PF04230"/>
    </source>
</evidence>
<evidence type="ECO:0000313" key="2">
    <source>
        <dbReference type="EMBL" id="HIQ72231.1"/>
    </source>
</evidence>
<feature type="domain" description="Polysaccharide pyruvyl transferase" evidence="1">
    <location>
        <begin position="96"/>
        <end position="311"/>
    </location>
</feature>
<dbReference type="PANTHER" id="PTHR36836">
    <property type="entry name" value="COLANIC ACID BIOSYNTHESIS PROTEIN WCAK"/>
    <property type="match status" value="1"/>
</dbReference>
<reference evidence="2" key="1">
    <citation type="submission" date="2020-10" db="EMBL/GenBank/DDBJ databases">
        <authorList>
            <person name="Gilroy R."/>
        </authorList>
    </citation>
    <scope>NUCLEOTIDE SEQUENCE</scope>
    <source>
        <strain evidence="2">ChiSxjej2B14-6234</strain>
    </source>
</reference>
<name>A0A9D1CQS7_9FIRM</name>
<comment type="caution">
    <text evidence="2">The sequence shown here is derived from an EMBL/GenBank/DDBJ whole genome shotgun (WGS) entry which is preliminary data.</text>
</comment>
<sequence length="375" mass="42211">MQHKKVLVYAFLANNVGDDLFVRLLCERYPQATFYISRQAVRSASLRALPNLKPSRRVTLAVKLTGLEAKLVNRGIRCALPFRIARLLSRRYPVGVYIAGSVFVQRGRRWAGGVRRQLQRTLLTRSYLIVSANFGPYADEGYRAAYAECFARVTDVCFRDSYSKALFPALANVRWAPDAAFTLPARERPERPVAMISVLLCSRAGRPEALRQMEPAYEQKLFELACRLQERGLETCFVAFCADQRDDEVARRLDARCREAGFANASVLCYDGDLDALLDAFASCRCVVASRFHAMVIGWRLGKPVMPLCYDDKMRHALQDVPFFAGYDILHIDRVDARAAADELLALPAPDCADICRRAQAQFAALDALLKEDRP</sequence>
<keyword evidence="2" id="KW-0808">Transferase</keyword>
<evidence type="ECO:0000313" key="3">
    <source>
        <dbReference type="Proteomes" id="UP000886887"/>
    </source>
</evidence>
<reference evidence="2" key="2">
    <citation type="journal article" date="2021" name="PeerJ">
        <title>Extensive microbial diversity within the chicken gut microbiome revealed by metagenomics and culture.</title>
        <authorList>
            <person name="Gilroy R."/>
            <person name="Ravi A."/>
            <person name="Getino M."/>
            <person name="Pursley I."/>
            <person name="Horton D.L."/>
            <person name="Alikhan N.F."/>
            <person name="Baker D."/>
            <person name="Gharbi K."/>
            <person name="Hall N."/>
            <person name="Watson M."/>
            <person name="Adriaenssens E.M."/>
            <person name="Foster-Nyarko E."/>
            <person name="Jarju S."/>
            <person name="Secka A."/>
            <person name="Antonio M."/>
            <person name="Oren A."/>
            <person name="Chaudhuri R.R."/>
            <person name="La Ragione R."/>
            <person name="Hildebrand F."/>
            <person name="Pallen M.J."/>
        </authorList>
    </citation>
    <scope>NUCLEOTIDE SEQUENCE</scope>
    <source>
        <strain evidence="2">ChiSxjej2B14-6234</strain>
    </source>
</reference>
<dbReference type="EMBL" id="DVFJ01000030">
    <property type="protein sequence ID" value="HIQ72231.1"/>
    <property type="molecule type" value="Genomic_DNA"/>
</dbReference>
<dbReference type="AlphaFoldDB" id="A0A9D1CQS7"/>
<proteinExistence type="predicted"/>
<dbReference type="GO" id="GO:0016740">
    <property type="term" value="F:transferase activity"/>
    <property type="evidence" value="ECO:0007669"/>
    <property type="project" value="UniProtKB-KW"/>
</dbReference>
<gene>
    <name evidence="2" type="ORF">IAB73_08510</name>
</gene>